<dbReference type="EMBL" id="AZHX01000174">
    <property type="protein sequence ID" value="ETX08614.1"/>
    <property type="molecule type" value="Genomic_DNA"/>
</dbReference>
<gene>
    <name evidence="4" type="ORF">ETSY2_04320</name>
</gene>
<proteinExistence type="predicted"/>
<name>W4ME46_9BACT</name>
<accession>W4ME46</accession>
<feature type="domain" description="Sulfatase N-terminal" evidence="3">
    <location>
        <begin position="5"/>
        <end position="405"/>
    </location>
</feature>
<dbReference type="HOGENOM" id="CLU_006332_9_2_7"/>
<evidence type="ECO:0000313" key="5">
    <source>
        <dbReference type="Proteomes" id="UP000019140"/>
    </source>
</evidence>
<organism evidence="4 5">
    <name type="scientific">Candidatus Entotheonella gemina</name>
    <dbReference type="NCBI Taxonomy" id="1429439"/>
    <lineage>
        <taxon>Bacteria</taxon>
        <taxon>Pseudomonadati</taxon>
        <taxon>Nitrospinota/Tectimicrobiota group</taxon>
        <taxon>Candidatus Tectimicrobiota</taxon>
        <taxon>Candidatus Entotheonellia</taxon>
        <taxon>Candidatus Entotheonellales</taxon>
        <taxon>Candidatus Entotheonellaceae</taxon>
        <taxon>Candidatus Entotheonella</taxon>
    </lineage>
</organism>
<dbReference type="Gene3D" id="3.40.720.10">
    <property type="entry name" value="Alkaline Phosphatase, subunit A"/>
    <property type="match status" value="1"/>
</dbReference>
<dbReference type="SUPFAM" id="SSF53649">
    <property type="entry name" value="Alkaline phosphatase-like"/>
    <property type="match status" value="1"/>
</dbReference>
<dbReference type="AlphaFoldDB" id="W4ME46"/>
<keyword evidence="1" id="KW-0479">Metal-binding</keyword>
<evidence type="ECO:0000256" key="2">
    <source>
        <dbReference type="ARBA" id="ARBA00022801"/>
    </source>
</evidence>
<dbReference type="InterPro" id="IPR000917">
    <property type="entry name" value="Sulfatase_N"/>
</dbReference>
<keyword evidence="2" id="KW-0378">Hydrolase</keyword>
<evidence type="ECO:0000259" key="3">
    <source>
        <dbReference type="Pfam" id="PF00884"/>
    </source>
</evidence>
<dbReference type="PANTHER" id="PTHR45953">
    <property type="entry name" value="IDURONATE 2-SULFATASE"/>
    <property type="match status" value="1"/>
</dbReference>
<dbReference type="InterPro" id="IPR017850">
    <property type="entry name" value="Alkaline_phosphatase_core_sf"/>
</dbReference>
<evidence type="ECO:0000313" key="4">
    <source>
        <dbReference type="EMBL" id="ETX08614.1"/>
    </source>
</evidence>
<evidence type="ECO:0000256" key="1">
    <source>
        <dbReference type="ARBA" id="ARBA00022723"/>
    </source>
</evidence>
<dbReference type="GO" id="GO:0005737">
    <property type="term" value="C:cytoplasm"/>
    <property type="evidence" value="ECO:0007669"/>
    <property type="project" value="TreeGrafter"/>
</dbReference>
<keyword evidence="5" id="KW-1185">Reference proteome</keyword>
<dbReference type="Proteomes" id="UP000019140">
    <property type="component" value="Unassembled WGS sequence"/>
</dbReference>
<comment type="caution">
    <text evidence="4">The sequence shown here is derived from an EMBL/GenBank/DDBJ whole genome shotgun (WGS) entry which is preliminary data.</text>
</comment>
<sequence length="519" mass="58915">MTQTNFLVLITDQHHADWLGCSGHPVVKTPNIDRLAQRGVRFSNFNVASPVCMPNRASLFTGRYPSVHGLRYNGCLLPQSANTFVDVLRQAGYATATIGKSHLQPFTARDATSFKDFEAGVIEEAWKPDAGDYGQEAPDRYDAAGRYTIRTPYYGFDHVDMVTAHGDRAGGHYQQWFKEQAPNWRELLDRANQLPHTYTCYQAYRTPIPEELYHTSYIRNQAADWLCRQADSEQPFFLFVSFPDPHHPFNPPGKYWDMYDPENFTVGTPYSAHTAPPPPLQYTREQFEQGRLPETPQIAFMAEDRHIREAMALSAGMITMIDDAIGGVLEALKQSGKYDDTVVLFTSDHGDYLGDSNLMLKGAWARPSINRVPFIWADPRAPRGLEDTALSSTLDIAPTILDRAGLRPYFGIQGRSLLPQLGGGHGREELLIEFNDSGYRMGFMNSPARVRTLLTDRWQLSVYHGQRWGELYDRHADPQQVNNVWDVPDYHPVRSELMERLMHQVIGTMDESPRANRQA</sequence>
<dbReference type="GO" id="GO:0046872">
    <property type="term" value="F:metal ion binding"/>
    <property type="evidence" value="ECO:0007669"/>
    <property type="project" value="UniProtKB-KW"/>
</dbReference>
<dbReference type="GO" id="GO:0008484">
    <property type="term" value="F:sulfuric ester hydrolase activity"/>
    <property type="evidence" value="ECO:0007669"/>
    <property type="project" value="TreeGrafter"/>
</dbReference>
<reference evidence="4 5" key="1">
    <citation type="journal article" date="2014" name="Nature">
        <title>An environmental bacterial taxon with a large and distinct metabolic repertoire.</title>
        <authorList>
            <person name="Wilson M.C."/>
            <person name="Mori T."/>
            <person name="Ruckert C."/>
            <person name="Uria A.R."/>
            <person name="Helf M.J."/>
            <person name="Takada K."/>
            <person name="Gernert C."/>
            <person name="Steffens U.A."/>
            <person name="Heycke N."/>
            <person name="Schmitt S."/>
            <person name="Rinke C."/>
            <person name="Helfrich E.J."/>
            <person name="Brachmann A.O."/>
            <person name="Gurgui C."/>
            <person name="Wakimoto T."/>
            <person name="Kracht M."/>
            <person name="Crusemann M."/>
            <person name="Hentschel U."/>
            <person name="Abe I."/>
            <person name="Matsunaga S."/>
            <person name="Kalinowski J."/>
            <person name="Takeyama H."/>
            <person name="Piel J."/>
        </authorList>
    </citation>
    <scope>NUCLEOTIDE SEQUENCE [LARGE SCALE GENOMIC DNA]</scope>
    <source>
        <strain evidence="5">TSY2</strain>
    </source>
</reference>
<dbReference type="Pfam" id="PF00884">
    <property type="entry name" value="Sulfatase"/>
    <property type="match status" value="1"/>
</dbReference>
<dbReference type="PANTHER" id="PTHR45953:SF1">
    <property type="entry name" value="IDURONATE 2-SULFATASE"/>
    <property type="match status" value="1"/>
</dbReference>
<protein>
    <submittedName>
        <fullName evidence="4">Sulfatase</fullName>
    </submittedName>
</protein>
<dbReference type="PATRIC" id="fig|1429439.4.peg.736"/>